<keyword evidence="10" id="KW-1185">Reference proteome</keyword>
<organism evidence="9 10">
    <name type="scientific">Pseudolysinimonas kribbensis</name>
    <dbReference type="NCBI Taxonomy" id="433641"/>
    <lineage>
        <taxon>Bacteria</taxon>
        <taxon>Bacillati</taxon>
        <taxon>Actinomycetota</taxon>
        <taxon>Actinomycetes</taxon>
        <taxon>Micrococcales</taxon>
        <taxon>Microbacteriaceae</taxon>
        <taxon>Pseudolysinimonas</taxon>
    </lineage>
</organism>
<dbReference type="SUPFAM" id="SSF161098">
    <property type="entry name" value="MetI-like"/>
    <property type="match status" value="1"/>
</dbReference>
<dbReference type="InterPro" id="IPR000515">
    <property type="entry name" value="MetI-like"/>
</dbReference>
<feature type="transmembrane region" description="Helical" evidence="6">
    <location>
        <begin position="158"/>
        <end position="181"/>
    </location>
</feature>
<evidence type="ECO:0000256" key="2">
    <source>
        <dbReference type="ARBA" id="ARBA00022448"/>
    </source>
</evidence>
<evidence type="ECO:0000313" key="10">
    <source>
        <dbReference type="Proteomes" id="UP001157034"/>
    </source>
</evidence>
<feature type="region of interest" description="Disordered" evidence="7">
    <location>
        <begin position="233"/>
        <end position="294"/>
    </location>
</feature>
<sequence>MIFVQAIAWILDGGHWVGRAGAGNPAILQRLGETLGISVISVAIAVVIAVPLGVLIGHTGRGRLVAILASNVARALPTLGLLSILLLLIGINAVPIAIVLVLLGIPPMLAGAYAGVEAVNRDTIDAARAVGMTEWQIVVRVELPLAASLLVGGFRATVLQVIATTTVASAFAFGGFGIYLINGLAQNDFVQMLAGAILVTVLCLLIDGALAVVQRLVAPRAFPAARRIRLRRRRAAGHSGPRPSRGRGPSRKVCSHEEDLQRRDRGHRRDGGDRPDARRVRQLEEPERRRIGWR</sequence>
<dbReference type="PANTHER" id="PTHR30177">
    <property type="entry name" value="GLYCINE BETAINE/L-PROLINE TRANSPORT SYSTEM PERMEASE PROTEIN PROW"/>
    <property type="match status" value="1"/>
</dbReference>
<evidence type="ECO:0000256" key="4">
    <source>
        <dbReference type="ARBA" id="ARBA00022989"/>
    </source>
</evidence>
<dbReference type="PANTHER" id="PTHR30177:SF33">
    <property type="entry name" value="POSSIBLE OSMOPROTECTANT (GLYCINE BETAINE_CARNITINE_CHOLINE_L-PROLINE) TRANSPORT INTEGRAL MEMBRANE PROTEIN ABC TRANSPORTER PROZ"/>
    <property type="match status" value="1"/>
</dbReference>
<feature type="transmembrane region" description="Helical" evidence="6">
    <location>
        <begin position="79"/>
        <end position="105"/>
    </location>
</feature>
<evidence type="ECO:0000313" key="9">
    <source>
        <dbReference type="EMBL" id="GMA96555.1"/>
    </source>
</evidence>
<evidence type="ECO:0000256" key="3">
    <source>
        <dbReference type="ARBA" id="ARBA00022692"/>
    </source>
</evidence>
<dbReference type="CDD" id="cd06261">
    <property type="entry name" value="TM_PBP2"/>
    <property type="match status" value="1"/>
</dbReference>
<comment type="similarity">
    <text evidence="6">Belongs to the binding-protein-dependent transport system permease family.</text>
</comment>
<comment type="caution">
    <text evidence="9">The sequence shown here is derived from an EMBL/GenBank/DDBJ whole genome shotgun (WGS) entry which is preliminary data.</text>
</comment>
<feature type="transmembrane region" description="Helical" evidence="6">
    <location>
        <begin position="193"/>
        <end position="213"/>
    </location>
</feature>
<feature type="compositionally biased region" description="Basic and acidic residues" evidence="7">
    <location>
        <begin position="254"/>
        <end position="294"/>
    </location>
</feature>
<dbReference type="Pfam" id="PF00528">
    <property type="entry name" value="BPD_transp_1"/>
    <property type="match status" value="1"/>
</dbReference>
<gene>
    <name evidence="9" type="ORF">GCM10025881_33790</name>
</gene>
<name>A0ABQ6K7D1_9MICO</name>
<dbReference type="InterPro" id="IPR035906">
    <property type="entry name" value="MetI-like_sf"/>
</dbReference>
<dbReference type="PROSITE" id="PS50928">
    <property type="entry name" value="ABC_TM1"/>
    <property type="match status" value="1"/>
</dbReference>
<keyword evidence="5 6" id="KW-0472">Membrane</keyword>
<reference evidence="10" key="1">
    <citation type="journal article" date="2019" name="Int. J. Syst. Evol. Microbiol.">
        <title>The Global Catalogue of Microorganisms (GCM) 10K type strain sequencing project: providing services to taxonomists for standard genome sequencing and annotation.</title>
        <authorList>
            <consortium name="The Broad Institute Genomics Platform"/>
            <consortium name="The Broad Institute Genome Sequencing Center for Infectious Disease"/>
            <person name="Wu L."/>
            <person name="Ma J."/>
        </authorList>
    </citation>
    <scope>NUCLEOTIDE SEQUENCE [LARGE SCALE GENOMIC DNA]</scope>
    <source>
        <strain evidence="10">NBRC 108894</strain>
    </source>
</reference>
<comment type="subcellular location">
    <subcellularLocation>
        <location evidence="6">Cell membrane</location>
        <topology evidence="6">Multi-pass membrane protein</topology>
    </subcellularLocation>
    <subcellularLocation>
        <location evidence="1">Membrane</location>
        <topology evidence="1">Multi-pass membrane protein</topology>
    </subcellularLocation>
</comment>
<evidence type="ECO:0000256" key="6">
    <source>
        <dbReference type="RuleBase" id="RU363032"/>
    </source>
</evidence>
<evidence type="ECO:0000256" key="7">
    <source>
        <dbReference type="SAM" id="MobiDB-lite"/>
    </source>
</evidence>
<protein>
    <recommendedName>
        <fullName evidence="8">ABC transmembrane type-1 domain-containing protein</fullName>
    </recommendedName>
</protein>
<keyword evidence="4 6" id="KW-1133">Transmembrane helix</keyword>
<dbReference type="InterPro" id="IPR051204">
    <property type="entry name" value="ABC_transp_perm/SBD"/>
</dbReference>
<keyword evidence="2 6" id="KW-0813">Transport</keyword>
<dbReference type="EMBL" id="BSVB01000001">
    <property type="protein sequence ID" value="GMA96555.1"/>
    <property type="molecule type" value="Genomic_DNA"/>
</dbReference>
<feature type="transmembrane region" description="Helical" evidence="6">
    <location>
        <begin position="35"/>
        <end position="58"/>
    </location>
</feature>
<dbReference type="Proteomes" id="UP001157034">
    <property type="component" value="Unassembled WGS sequence"/>
</dbReference>
<feature type="domain" description="ABC transmembrane type-1" evidence="8">
    <location>
        <begin position="31"/>
        <end position="210"/>
    </location>
</feature>
<dbReference type="RefSeq" id="WP_431311819.1">
    <property type="nucleotide sequence ID" value="NZ_BSVB01000001.1"/>
</dbReference>
<evidence type="ECO:0000256" key="5">
    <source>
        <dbReference type="ARBA" id="ARBA00023136"/>
    </source>
</evidence>
<accession>A0ABQ6K7D1</accession>
<dbReference type="Gene3D" id="1.10.3720.10">
    <property type="entry name" value="MetI-like"/>
    <property type="match status" value="1"/>
</dbReference>
<keyword evidence="3 6" id="KW-0812">Transmembrane</keyword>
<evidence type="ECO:0000259" key="8">
    <source>
        <dbReference type="PROSITE" id="PS50928"/>
    </source>
</evidence>
<evidence type="ECO:0000256" key="1">
    <source>
        <dbReference type="ARBA" id="ARBA00004141"/>
    </source>
</evidence>
<proteinExistence type="inferred from homology"/>